<keyword evidence="1" id="KW-0809">Transit peptide</keyword>
<name>A0AA41SAR3_PAPNU</name>
<dbReference type="GO" id="GO:0080156">
    <property type="term" value="P:mitochondrial mRNA modification"/>
    <property type="evidence" value="ECO:0007669"/>
    <property type="project" value="TreeGrafter"/>
</dbReference>
<dbReference type="AlphaFoldDB" id="A0AA41SAR3"/>
<dbReference type="InterPro" id="IPR054059">
    <property type="entry name" value="MORF/ORRM1/DAG-like_MORF"/>
</dbReference>
<dbReference type="PANTHER" id="PTHR31346">
    <property type="entry name" value="MULTIPLE ORGANELLAR RNA EDITING FACTOR 2, CHLOROPLASTIC-RELATED-RELATED"/>
    <property type="match status" value="1"/>
</dbReference>
<dbReference type="Gene3D" id="3.30.70.80">
    <property type="entry name" value="Peptidase S8 propeptide/proteinase inhibitor I9"/>
    <property type="match status" value="1"/>
</dbReference>
<dbReference type="GO" id="GO:0005739">
    <property type="term" value="C:mitochondrion"/>
    <property type="evidence" value="ECO:0007669"/>
    <property type="project" value="TreeGrafter"/>
</dbReference>
<feature type="compositionally biased region" description="Acidic residues" evidence="2">
    <location>
        <begin position="105"/>
        <end position="128"/>
    </location>
</feature>
<accession>A0AA41SAR3</accession>
<dbReference type="Pfam" id="PF21864">
    <property type="entry name" value="MORF_dom"/>
    <property type="match status" value="1"/>
</dbReference>
<dbReference type="InterPro" id="IPR037045">
    <property type="entry name" value="S8pro/Inhibitor_I9_sf"/>
</dbReference>
<dbReference type="InterPro" id="IPR039206">
    <property type="entry name" value="MORF/ORRM1/DAG-like"/>
</dbReference>
<feature type="domain" description="MORF/ORRM1/DAG-like MORF" evidence="3">
    <location>
        <begin position="143"/>
        <end position="233"/>
    </location>
</feature>
<protein>
    <recommendedName>
        <fullName evidence="3">MORF/ORRM1/DAG-like MORF domain-containing protein</fullName>
    </recommendedName>
</protein>
<evidence type="ECO:0000313" key="4">
    <source>
        <dbReference type="EMBL" id="MCL7030893.1"/>
    </source>
</evidence>
<dbReference type="EMBL" id="JAJJMA010106409">
    <property type="protein sequence ID" value="MCL7030893.1"/>
    <property type="molecule type" value="Genomic_DNA"/>
</dbReference>
<proteinExistence type="predicted"/>
<evidence type="ECO:0000313" key="5">
    <source>
        <dbReference type="Proteomes" id="UP001177140"/>
    </source>
</evidence>
<reference evidence="4" key="1">
    <citation type="submission" date="2022-03" db="EMBL/GenBank/DDBJ databases">
        <title>A functionally conserved STORR gene fusion in Papaver species that diverged 16.8 million years ago.</title>
        <authorList>
            <person name="Catania T."/>
        </authorList>
    </citation>
    <scope>NUCLEOTIDE SEQUENCE</scope>
    <source>
        <strain evidence="4">S-191538</strain>
    </source>
</reference>
<feature type="region of interest" description="Disordered" evidence="2">
    <location>
        <begin position="90"/>
        <end position="128"/>
    </location>
</feature>
<organism evidence="4 5">
    <name type="scientific">Papaver nudicaule</name>
    <name type="common">Iceland poppy</name>
    <dbReference type="NCBI Taxonomy" id="74823"/>
    <lineage>
        <taxon>Eukaryota</taxon>
        <taxon>Viridiplantae</taxon>
        <taxon>Streptophyta</taxon>
        <taxon>Embryophyta</taxon>
        <taxon>Tracheophyta</taxon>
        <taxon>Spermatophyta</taxon>
        <taxon>Magnoliopsida</taxon>
        <taxon>Ranunculales</taxon>
        <taxon>Papaveraceae</taxon>
        <taxon>Papaveroideae</taxon>
        <taxon>Papaver</taxon>
    </lineage>
</organism>
<evidence type="ECO:0000259" key="3">
    <source>
        <dbReference type="Pfam" id="PF21864"/>
    </source>
</evidence>
<dbReference type="GO" id="GO:0016554">
    <property type="term" value="P:cytidine to uridine editing"/>
    <property type="evidence" value="ECO:0007669"/>
    <property type="project" value="InterPro"/>
</dbReference>
<evidence type="ECO:0000256" key="1">
    <source>
        <dbReference type="ARBA" id="ARBA00022946"/>
    </source>
</evidence>
<comment type="caution">
    <text evidence="4">The sequence shown here is derived from an EMBL/GenBank/DDBJ whole genome shotgun (WGS) entry which is preliminary data.</text>
</comment>
<sequence length="290" mass="32804">MPAKDGKYFSKTNQKDISPNFILLTTAAMALCRRGGSLIIKSIPSYSSYRSSVSRSSYRLCCGVSAALLKPATIPPGSAASTLKRMSTIISPSDDPQHISKCLWDEEPDRDEESDSDEADWDEESDLYEESVSDYVIAGCDDEHWLVVMEEPQGKPSRDEIIDSYVNTLSKVLGSEEEARMKIYSVSTRFYFAFGALVSEELSNKIQDLPGVRWVLPDSYLDVKNKSYPGEPFIDGKAVPYDPKYHEECSRNNPRWGKREKFVKQEHDWLRSMDETTTEVSWRNGNSDSD</sequence>
<keyword evidence="5" id="KW-1185">Reference proteome</keyword>
<dbReference type="PANTHER" id="PTHR31346:SF4">
    <property type="entry name" value="MULTIPLE ORGANELLAR RNA EDITING FACTOR 8, CHLOROPLASTIC_MITOCHONDRIAL"/>
    <property type="match status" value="1"/>
</dbReference>
<gene>
    <name evidence="4" type="ORF">MKW94_015064</name>
</gene>
<evidence type="ECO:0000256" key="2">
    <source>
        <dbReference type="SAM" id="MobiDB-lite"/>
    </source>
</evidence>
<dbReference type="Proteomes" id="UP001177140">
    <property type="component" value="Unassembled WGS sequence"/>
</dbReference>